<dbReference type="EMBL" id="BAAAXF010000014">
    <property type="protein sequence ID" value="GAA3494169.1"/>
    <property type="molecule type" value="Genomic_DNA"/>
</dbReference>
<protein>
    <submittedName>
        <fullName evidence="4">FAD-dependent oxidoreductase</fullName>
    </submittedName>
</protein>
<feature type="domain" description="FAD-binding" evidence="3">
    <location>
        <begin position="36"/>
        <end position="386"/>
    </location>
</feature>
<dbReference type="PANTHER" id="PTHR43476:SF5">
    <property type="entry name" value="FAD-DEPENDENT MONOOXYGENASE"/>
    <property type="match status" value="1"/>
</dbReference>
<evidence type="ECO:0000256" key="2">
    <source>
        <dbReference type="SAM" id="MobiDB-lite"/>
    </source>
</evidence>
<comment type="caution">
    <text evidence="4">The sequence shown here is derived from an EMBL/GenBank/DDBJ whole genome shotgun (WGS) entry which is preliminary data.</text>
</comment>
<evidence type="ECO:0000256" key="1">
    <source>
        <dbReference type="ARBA" id="ARBA00023002"/>
    </source>
</evidence>
<feature type="compositionally biased region" description="Low complexity" evidence="2">
    <location>
        <begin position="16"/>
        <end position="28"/>
    </location>
</feature>
<name>A0ABP6THA6_9ACTN</name>
<dbReference type="Proteomes" id="UP001501455">
    <property type="component" value="Unassembled WGS sequence"/>
</dbReference>
<evidence type="ECO:0000313" key="4">
    <source>
        <dbReference type="EMBL" id="GAA3494169.1"/>
    </source>
</evidence>
<reference evidence="5" key="1">
    <citation type="journal article" date="2019" name="Int. J. Syst. Evol. Microbiol.">
        <title>The Global Catalogue of Microorganisms (GCM) 10K type strain sequencing project: providing services to taxonomists for standard genome sequencing and annotation.</title>
        <authorList>
            <consortium name="The Broad Institute Genomics Platform"/>
            <consortium name="The Broad Institute Genome Sequencing Center for Infectious Disease"/>
            <person name="Wu L."/>
            <person name="Ma J."/>
        </authorList>
    </citation>
    <scope>NUCLEOTIDE SEQUENCE [LARGE SCALE GENOMIC DNA]</scope>
    <source>
        <strain evidence="5">JCM 4816</strain>
    </source>
</reference>
<organism evidence="4 5">
    <name type="scientific">Streptomyces prasinosporus</name>
    <dbReference type="NCBI Taxonomy" id="68256"/>
    <lineage>
        <taxon>Bacteria</taxon>
        <taxon>Bacillati</taxon>
        <taxon>Actinomycetota</taxon>
        <taxon>Actinomycetes</taxon>
        <taxon>Kitasatosporales</taxon>
        <taxon>Streptomycetaceae</taxon>
        <taxon>Streptomyces</taxon>
        <taxon>Streptomyces albogriseolus group</taxon>
    </lineage>
</organism>
<dbReference type="PANTHER" id="PTHR43476">
    <property type="entry name" value="3-(3-HYDROXY-PHENYL)PROPIONATE/3-HYDROXYCINNAMIC ACID HYDROXYLASE"/>
    <property type="match status" value="1"/>
</dbReference>
<dbReference type="InterPro" id="IPR036188">
    <property type="entry name" value="FAD/NAD-bd_sf"/>
</dbReference>
<keyword evidence="5" id="KW-1185">Reference proteome</keyword>
<dbReference type="SUPFAM" id="SSF51905">
    <property type="entry name" value="FAD/NAD(P)-binding domain"/>
    <property type="match status" value="1"/>
</dbReference>
<accession>A0ABP6THA6</accession>
<dbReference type="RefSeq" id="WP_318296524.1">
    <property type="nucleotide sequence ID" value="NZ_BAAAXF010000014.1"/>
</dbReference>
<dbReference type="Pfam" id="PF01494">
    <property type="entry name" value="FAD_binding_3"/>
    <property type="match status" value="1"/>
</dbReference>
<dbReference type="PRINTS" id="PR00420">
    <property type="entry name" value="RNGMNOXGNASE"/>
</dbReference>
<sequence>MPWPPSARRPDHRAGDTAGADAARTPDTPDADDTVDTDVAVVGAGPAGLALSLMLLRSGVRVALVEKSSGDPASAGRDFHGEVLQPGGQRVLDRLGVLSPARARGARRLAGFRLLDRGRVLLDVDYGRLPGPYDHLLALPQRHLLAELLAACRALPGFRHLPGHRVSALTGGHGRCTGVVATGPGGRRVTVRARVVAGADGRYSKTRALAGIGAGRTEAFDQDVVWFSLPAPGRATGTVAVHRAPGSAVLVHDTHPDRLRVGWTLPHRGWPAVAARGVEAVRAELTAALPQFADLIRDHVRALDDLRLLDVFAAHADTWVRDGLVLLGDAAHTHGPLGAQGVNLALQDAAALHPVLVDALRADDCSRGRLAAFPRLRGPAAEAVTRMQKVQAKALLGAGGPAADVLRSHAARLVGRTPLGTRITRRIAYGRTPPEVRTDLFTVRTPAPRRA</sequence>
<evidence type="ECO:0000259" key="3">
    <source>
        <dbReference type="Pfam" id="PF01494"/>
    </source>
</evidence>
<keyword evidence="1" id="KW-0560">Oxidoreductase</keyword>
<proteinExistence type="predicted"/>
<dbReference type="InterPro" id="IPR050631">
    <property type="entry name" value="PheA/TfdB_FAD_monoxygenase"/>
</dbReference>
<dbReference type="Gene3D" id="3.50.50.60">
    <property type="entry name" value="FAD/NAD(P)-binding domain"/>
    <property type="match status" value="2"/>
</dbReference>
<feature type="region of interest" description="Disordered" evidence="2">
    <location>
        <begin position="1"/>
        <end position="34"/>
    </location>
</feature>
<evidence type="ECO:0000313" key="5">
    <source>
        <dbReference type="Proteomes" id="UP001501455"/>
    </source>
</evidence>
<dbReference type="InterPro" id="IPR002938">
    <property type="entry name" value="FAD-bd"/>
</dbReference>
<gene>
    <name evidence="4" type="ORF">GCM10019016_012680</name>
</gene>